<dbReference type="AlphaFoldDB" id="A0A9N9NXN6"/>
<feature type="region of interest" description="Disordered" evidence="1">
    <location>
        <begin position="1"/>
        <end position="27"/>
    </location>
</feature>
<sequence>LPNIHSLESSTSNSTSSRLSASNSSSLLSVEISTIAPNTPA</sequence>
<reference evidence="2" key="1">
    <citation type="submission" date="2021-06" db="EMBL/GenBank/DDBJ databases">
        <authorList>
            <person name="Kallberg Y."/>
            <person name="Tangrot J."/>
            <person name="Rosling A."/>
        </authorList>
    </citation>
    <scope>NUCLEOTIDE SEQUENCE</scope>
    <source>
        <strain evidence="2">MA453B</strain>
    </source>
</reference>
<dbReference type="Proteomes" id="UP000789405">
    <property type="component" value="Unassembled WGS sequence"/>
</dbReference>
<protein>
    <submittedName>
        <fullName evidence="2">9848_t:CDS:1</fullName>
    </submittedName>
</protein>
<proteinExistence type="predicted"/>
<gene>
    <name evidence="2" type="ORF">DERYTH_LOCUS18257</name>
</gene>
<evidence type="ECO:0000313" key="3">
    <source>
        <dbReference type="Proteomes" id="UP000789405"/>
    </source>
</evidence>
<evidence type="ECO:0000313" key="2">
    <source>
        <dbReference type="EMBL" id="CAG8766147.1"/>
    </source>
</evidence>
<organism evidence="2 3">
    <name type="scientific">Dentiscutata erythropus</name>
    <dbReference type="NCBI Taxonomy" id="1348616"/>
    <lineage>
        <taxon>Eukaryota</taxon>
        <taxon>Fungi</taxon>
        <taxon>Fungi incertae sedis</taxon>
        <taxon>Mucoromycota</taxon>
        <taxon>Glomeromycotina</taxon>
        <taxon>Glomeromycetes</taxon>
        <taxon>Diversisporales</taxon>
        <taxon>Gigasporaceae</taxon>
        <taxon>Dentiscutata</taxon>
    </lineage>
</organism>
<comment type="caution">
    <text evidence="2">The sequence shown here is derived from an EMBL/GenBank/DDBJ whole genome shotgun (WGS) entry which is preliminary data.</text>
</comment>
<name>A0A9N9NXN6_9GLOM</name>
<accession>A0A9N9NXN6</accession>
<evidence type="ECO:0000256" key="1">
    <source>
        <dbReference type="SAM" id="MobiDB-lite"/>
    </source>
</evidence>
<dbReference type="EMBL" id="CAJVPY010018261">
    <property type="protein sequence ID" value="CAG8766147.1"/>
    <property type="molecule type" value="Genomic_DNA"/>
</dbReference>
<keyword evidence="3" id="KW-1185">Reference proteome</keyword>
<feature type="non-terminal residue" evidence="2">
    <location>
        <position position="1"/>
    </location>
</feature>